<dbReference type="EMBL" id="KE525092">
    <property type="protein sequence ID" value="KFB41382.1"/>
    <property type="molecule type" value="Genomic_DNA"/>
</dbReference>
<dbReference type="PANTHER" id="PTHR24291">
    <property type="entry name" value="CYTOCHROME P450 FAMILY 4"/>
    <property type="match status" value="1"/>
</dbReference>
<reference evidence="16 18" key="1">
    <citation type="journal article" date="2014" name="BMC Genomics">
        <title>Genome sequence of Anopheles sinensis provides insight into genetics basis of mosquito competence for malaria parasites.</title>
        <authorList>
            <person name="Zhou D."/>
            <person name="Zhang D."/>
            <person name="Ding G."/>
            <person name="Shi L."/>
            <person name="Hou Q."/>
            <person name="Ye Y."/>
            <person name="Xu Y."/>
            <person name="Zhou H."/>
            <person name="Xiong C."/>
            <person name="Li S."/>
            <person name="Yu J."/>
            <person name="Hong S."/>
            <person name="Yu X."/>
            <person name="Zou P."/>
            <person name="Chen C."/>
            <person name="Chang X."/>
            <person name="Wang W."/>
            <person name="Lv Y."/>
            <person name="Sun Y."/>
            <person name="Ma L."/>
            <person name="Shen B."/>
            <person name="Zhu C."/>
        </authorList>
    </citation>
    <scope>NUCLEOTIDE SEQUENCE [LARGE SCALE GENOMIC DNA]</scope>
</reference>
<evidence type="ECO:0000256" key="10">
    <source>
        <dbReference type="ARBA" id="ARBA00023002"/>
    </source>
</evidence>
<dbReference type="InterPro" id="IPR036396">
    <property type="entry name" value="Cyt_P450_sf"/>
</dbReference>
<comment type="similarity">
    <text evidence="5 15">Belongs to the cytochrome P450 family.</text>
</comment>
<evidence type="ECO:0000256" key="12">
    <source>
        <dbReference type="ARBA" id="ARBA00023033"/>
    </source>
</evidence>
<dbReference type="InterPro" id="IPR001128">
    <property type="entry name" value="Cyt_P450"/>
</dbReference>
<evidence type="ECO:0000256" key="3">
    <source>
        <dbReference type="ARBA" id="ARBA00004174"/>
    </source>
</evidence>
<evidence type="ECO:0000256" key="9">
    <source>
        <dbReference type="ARBA" id="ARBA00022848"/>
    </source>
</evidence>
<evidence type="ECO:0000313" key="16">
    <source>
        <dbReference type="EMBL" id="KFB41382.1"/>
    </source>
</evidence>
<dbReference type="OMA" id="DIYRFTA"/>
<comment type="subcellular location">
    <subcellularLocation>
        <location evidence="4">Endoplasmic reticulum membrane</location>
        <topology evidence="4">Peripheral membrane protein</topology>
    </subcellularLocation>
    <subcellularLocation>
        <location evidence="3">Microsome membrane</location>
        <topology evidence="3">Peripheral membrane protein</topology>
    </subcellularLocation>
</comment>
<keyword evidence="11 14" id="KW-0408">Iron</keyword>
<evidence type="ECO:0000256" key="8">
    <source>
        <dbReference type="ARBA" id="ARBA00022824"/>
    </source>
</evidence>
<dbReference type="GO" id="GO:0005789">
    <property type="term" value="C:endoplasmic reticulum membrane"/>
    <property type="evidence" value="ECO:0007669"/>
    <property type="project" value="UniProtKB-SubCell"/>
</dbReference>
<evidence type="ECO:0000256" key="13">
    <source>
        <dbReference type="ARBA" id="ARBA00023136"/>
    </source>
</evidence>
<dbReference type="PRINTS" id="PR00385">
    <property type="entry name" value="P450"/>
</dbReference>
<dbReference type="GO" id="GO:0004497">
    <property type="term" value="F:monooxygenase activity"/>
    <property type="evidence" value="ECO:0007669"/>
    <property type="project" value="UniProtKB-KW"/>
</dbReference>
<comment type="cofactor">
    <cofactor evidence="1 14">
        <name>heme</name>
        <dbReference type="ChEBI" id="CHEBI:30413"/>
    </cofactor>
</comment>
<keyword evidence="7 14" id="KW-0479">Metal-binding</keyword>
<dbReference type="STRING" id="74873.A0A084VTT8"/>
<dbReference type="PRINTS" id="PR00463">
    <property type="entry name" value="EP450I"/>
</dbReference>
<evidence type="ECO:0000313" key="18">
    <source>
        <dbReference type="Proteomes" id="UP000030765"/>
    </source>
</evidence>
<keyword evidence="8" id="KW-0256">Endoplasmic reticulum</keyword>
<evidence type="ECO:0000313" key="17">
    <source>
        <dbReference type="EnsemblMetazoa" id="ASIC009004-PA"/>
    </source>
</evidence>
<dbReference type="OrthoDB" id="1470350at2759"/>
<dbReference type="InterPro" id="IPR050196">
    <property type="entry name" value="Cytochrome_P450_Monoox"/>
</dbReference>
<keyword evidence="6 14" id="KW-0349">Heme</keyword>
<evidence type="ECO:0000256" key="2">
    <source>
        <dbReference type="ARBA" id="ARBA00003690"/>
    </source>
</evidence>
<evidence type="ECO:0000256" key="15">
    <source>
        <dbReference type="RuleBase" id="RU000461"/>
    </source>
</evidence>
<feature type="binding site" description="axial binding residue" evidence="14">
    <location>
        <position position="428"/>
    </location>
    <ligand>
        <name>heme</name>
        <dbReference type="ChEBI" id="CHEBI:30413"/>
    </ligand>
    <ligandPart>
        <name>Fe</name>
        <dbReference type="ChEBI" id="CHEBI:18248"/>
    </ligandPart>
</feature>
<dbReference type="InterPro" id="IPR017972">
    <property type="entry name" value="Cyt_P450_CS"/>
</dbReference>
<evidence type="ECO:0000256" key="4">
    <source>
        <dbReference type="ARBA" id="ARBA00004406"/>
    </source>
</evidence>
<dbReference type="AlphaFoldDB" id="A0A084VTT8"/>
<dbReference type="PROSITE" id="PS00086">
    <property type="entry name" value="CYTOCHROME_P450"/>
    <property type="match status" value="1"/>
</dbReference>
<dbReference type="Proteomes" id="UP000030765">
    <property type="component" value="Unassembled WGS sequence"/>
</dbReference>
<dbReference type="GO" id="GO:0020037">
    <property type="term" value="F:heme binding"/>
    <property type="evidence" value="ECO:0007669"/>
    <property type="project" value="InterPro"/>
</dbReference>
<keyword evidence="12 15" id="KW-0503">Monooxygenase</keyword>
<dbReference type="Gene3D" id="1.10.630.10">
    <property type="entry name" value="Cytochrome P450"/>
    <property type="match status" value="1"/>
</dbReference>
<dbReference type="InterPro" id="IPR002401">
    <property type="entry name" value="Cyt_P450_E_grp-I"/>
</dbReference>
<dbReference type="VEuPathDB" id="VectorBase:ASIS014891"/>
<sequence length="482" mass="55598">MSRMIHTIVQCVLFFLTIYCYRAWLNRRKWQLLRRLPGPVNLPFIGAMYIIPGTDTAQYLRTLIELTANYGSPLCVWLGPLPVVIVSTAEHARTVLTSPATMEKASFYRFTPLRGIFSLPVHQWRPHRKVIQPTFKLSILQSFIPLFEQKANIMVQNLSEKADQCDSFDIYRFTARCTLDMIFATTLGTNMHIQETSTCSYLEVLEELFEIVTVRAVNIFLHPEWLYQFTSVYKKEERALKEFCQPSKQILSQQKQDHASTSFSLIDQLRNTMVYDGTTDDIEQELNTIIFAGNETSAMTVANTILLIAMHPPVQRKLVDEIRILFGHDVSNIQYETLNKLTYMEMVLKESLRMLPIAAVIGRKTTAEIDLGDYRLPAGVDILIDIFDMHRNPAYWGPDADRFRPERFATISYDRFSFLPFSAGPRNCVGLRYAWISMKIMLLKVLARYSLETDLKLAELGMKMALTMKIVNGHMVRLKSRQ</sequence>
<evidence type="ECO:0000256" key="11">
    <source>
        <dbReference type="ARBA" id="ARBA00023004"/>
    </source>
</evidence>
<evidence type="ECO:0000256" key="14">
    <source>
        <dbReference type="PIRSR" id="PIRSR602401-1"/>
    </source>
</evidence>
<name>A0A084VTT8_ANOSI</name>
<evidence type="ECO:0000256" key="6">
    <source>
        <dbReference type="ARBA" id="ARBA00022617"/>
    </source>
</evidence>
<evidence type="ECO:0008006" key="19">
    <source>
        <dbReference type="Google" id="ProtNLM"/>
    </source>
</evidence>
<evidence type="ECO:0000256" key="1">
    <source>
        <dbReference type="ARBA" id="ARBA00001971"/>
    </source>
</evidence>
<dbReference type="VEuPathDB" id="VectorBase:ASIC009004"/>
<keyword evidence="18" id="KW-1185">Reference proteome</keyword>
<dbReference type="SUPFAM" id="SSF48264">
    <property type="entry name" value="Cytochrome P450"/>
    <property type="match status" value="1"/>
</dbReference>
<dbReference type="PANTHER" id="PTHR24291:SF189">
    <property type="entry name" value="CYTOCHROME P450 4C3-RELATED"/>
    <property type="match status" value="1"/>
</dbReference>
<organism evidence="16">
    <name type="scientific">Anopheles sinensis</name>
    <name type="common">Mosquito</name>
    <dbReference type="NCBI Taxonomy" id="74873"/>
    <lineage>
        <taxon>Eukaryota</taxon>
        <taxon>Metazoa</taxon>
        <taxon>Ecdysozoa</taxon>
        <taxon>Arthropoda</taxon>
        <taxon>Hexapoda</taxon>
        <taxon>Insecta</taxon>
        <taxon>Pterygota</taxon>
        <taxon>Neoptera</taxon>
        <taxon>Endopterygota</taxon>
        <taxon>Diptera</taxon>
        <taxon>Nematocera</taxon>
        <taxon>Culicoidea</taxon>
        <taxon>Culicidae</taxon>
        <taxon>Anophelinae</taxon>
        <taxon>Anopheles</taxon>
    </lineage>
</organism>
<keyword evidence="13" id="KW-0472">Membrane</keyword>
<comment type="function">
    <text evidence="2">May be involved in the metabolism of insect hormones and in the breakdown of synthetic insecticides.</text>
</comment>
<dbReference type="EnsemblMetazoa" id="ASIC009004-RA">
    <property type="protein sequence ID" value="ASIC009004-PA"/>
    <property type="gene ID" value="ASIC009004"/>
</dbReference>
<reference evidence="17" key="2">
    <citation type="submission" date="2020-05" db="UniProtKB">
        <authorList>
            <consortium name="EnsemblMetazoa"/>
        </authorList>
    </citation>
    <scope>IDENTIFICATION</scope>
</reference>
<dbReference type="EMBL" id="ATLV01016489">
    <property type="status" value="NOT_ANNOTATED_CDS"/>
    <property type="molecule type" value="Genomic_DNA"/>
</dbReference>
<dbReference type="GO" id="GO:0005506">
    <property type="term" value="F:iron ion binding"/>
    <property type="evidence" value="ECO:0007669"/>
    <property type="project" value="InterPro"/>
</dbReference>
<evidence type="ECO:0000256" key="5">
    <source>
        <dbReference type="ARBA" id="ARBA00010617"/>
    </source>
</evidence>
<dbReference type="GO" id="GO:0016705">
    <property type="term" value="F:oxidoreductase activity, acting on paired donors, with incorporation or reduction of molecular oxygen"/>
    <property type="evidence" value="ECO:0007669"/>
    <property type="project" value="InterPro"/>
</dbReference>
<gene>
    <name evidence="16" type="ORF">ZHAS_00009004</name>
</gene>
<proteinExistence type="inferred from homology"/>
<protein>
    <recommendedName>
        <fullName evidence="19">Cytochrome P450</fullName>
    </recommendedName>
</protein>
<accession>A0A084VTT8</accession>
<keyword evidence="9" id="KW-0492">Microsome</keyword>
<dbReference type="Pfam" id="PF00067">
    <property type="entry name" value="p450"/>
    <property type="match status" value="1"/>
</dbReference>
<keyword evidence="10 15" id="KW-0560">Oxidoreductase</keyword>
<evidence type="ECO:0000256" key="7">
    <source>
        <dbReference type="ARBA" id="ARBA00022723"/>
    </source>
</evidence>